<evidence type="ECO:0008006" key="4">
    <source>
        <dbReference type="Google" id="ProtNLM"/>
    </source>
</evidence>
<protein>
    <recommendedName>
        <fullName evidence="4">DNA polymerase delta subunit 3</fullName>
    </recommendedName>
</protein>
<sequence length="366" mass="41261">MEYLSSEILTKDGTVTYNTFARTQGLLVTKAKQILYDFYVANKAKLYASFIVIGQPKEKSIKTTCIIKCDSNNVDAVVKDLQRVEAVHVYYVSRYCVENLQLAIVESSNPLDRLSIDNLGIIRNSVKFNPVSRTKTNEPIKSKAVPSSKTTTNDVQKHNAKEPKREKLSSSLSSLYVSRKASANTSSVNSKKQPALKYQSRKVQKVEPKERVIMAEDNNEEDIEMTEVEPKAYKTEVASMKGLFDDLSDFDDTEETIEVAEPIIVEEQTKLEFPSENQEDEKPKPSTETLSEPRNEYPVEYETVTIVNDDGCFETIKKPIESNSNNKPTPVPLSSRVRARSPFTSTANSKRKKGQATLQSFFKPNK</sequence>
<evidence type="ECO:0000313" key="2">
    <source>
        <dbReference type="EMBL" id="KAG7192373.1"/>
    </source>
</evidence>
<feature type="region of interest" description="Disordered" evidence="1">
    <location>
        <begin position="132"/>
        <end position="170"/>
    </location>
</feature>
<dbReference type="Pfam" id="PF09507">
    <property type="entry name" value="CDC27"/>
    <property type="match status" value="1"/>
</dbReference>
<feature type="region of interest" description="Disordered" evidence="1">
    <location>
        <begin position="317"/>
        <end position="366"/>
    </location>
</feature>
<dbReference type="Proteomes" id="UP000790833">
    <property type="component" value="Unassembled WGS sequence"/>
</dbReference>
<feature type="compositionally biased region" description="Basic and acidic residues" evidence="1">
    <location>
        <begin position="155"/>
        <end position="168"/>
    </location>
</feature>
<evidence type="ECO:0000256" key="1">
    <source>
        <dbReference type="SAM" id="MobiDB-lite"/>
    </source>
</evidence>
<reference evidence="2" key="1">
    <citation type="submission" date="2021-03" db="EMBL/GenBank/DDBJ databases">
        <authorList>
            <person name="Palmer J.M."/>
        </authorList>
    </citation>
    <scope>NUCLEOTIDE SEQUENCE</scope>
    <source>
        <strain evidence="2">ARV_011</strain>
    </source>
</reference>
<dbReference type="OrthoDB" id="514823at2759"/>
<gene>
    <name evidence="2" type="ORF">KQ657_001772</name>
</gene>
<feature type="region of interest" description="Disordered" evidence="1">
    <location>
        <begin position="183"/>
        <end position="203"/>
    </location>
</feature>
<accession>A0A9P8AH63</accession>
<evidence type="ECO:0000313" key="3">
    <source>
        <dbReference type="Proteomes" id="UP000790833"/>
    </source>
</evidence>
<dbReference type="GeneID" id="66115146"/>
<comment type="caution">
    <text evidence="2">The sequence shown here is derived from an EMBL/GenBank/DDBJ whole genome shotgun (WGS) entry which is preliminary data.</text>
</comment>
<dbReference type="Gene3D" id="3.90.1030.20">
    <property type="entry name" value="DNA polymerase delta, p66 (Cdc27) subunit, wHTH domain"/>
    <property type="match status" value="1"/>
</dbReference>
<organism evidence="2 3">
    <name type="scientific">Scheffersomyces spartinae</name>
    <dbReference type="NCBI Taxonomy" id="45513"/>
    <lineage>
        <taxon>Eukaryota</taxon>
        <taxon>Fungi</taxon>
        <taxon>Dikarya</taxon>
        <taxon>Ascomycota</taxon>
        <taxon>Saccharomycotina</taxon>
        <taxon>Pichiomycetes</taxon>
        <taxon>Debaryomycetaceae</taxon>
        <taxon>Scheffersomyces</taxon>
    </lineage>
</organism>
<dbReference type="RefSeq" id="XP_043047923.1">
    <property type="nucleotide sequence ID" value="XM_043192555.1"/>
</dbReference>
<feature type="compositionally biased region" description="Polar residues" evidence="1">
    <location>
        <begin position="356"/>
        <end position="366"/>
    </location>
</feature>
<dbReference type="GO" id="GO:0043625">
    <property type="term" value="C:delta DNA polymerase complex"/>
    <property type="evidence" value="ECO:0007669"/>
    <property type="project" value="InterPro"/>
</dbReference>
<dbReference type="EMBL" id="JAHMUF010000018">
    <property type="protein sequence ID" value="KAG7192373.1"/>
    <property type="molecule type" value="Genomic_DNA"/>
</dbReference>
<dbReference type="GO" id="GO:0006260">
    <property type="term" value="P:DNA replication"/>
    <property type="evidence" value="ECO:0007669"/>
    <property type="project" value="InterPro"/>
</dbReference>
<dbReference type="InterPro" id="IPR041913">
    <property type="entry name" value="POLD3_sf"/>
</dbReference>
<feature type="compositionally biased region" description="Basic and acidic residues" evidence="1">
    <location>
        <begin position="280"/>
        <end position="297"/>
    </location>
</feature>
<name>A0A9P8AH63_9ASCO</name>
<keyword evidence="3" id="KW-1185">Reference proteome</keyword>
<feature type="compositionally biased region" description="Polar residues" evidence="1">
    <location>
        <begin position="142"/>
        <end position="154"/>
    </location>
</feature>
<proteinExistence type="predicted"/>
<dbReference type="AlphaFoldDB" id="A0A9P8AH63"/>
<feature type="region of interest" description="Disordered" evidence="1">
    <location>
        <begin position="266"/>
        <end position="300"/>
    </location>
</feature>
<dbReference type="InterPro" id="IPR019038">
    <property type="entry name" value="POLD3"/>
</dbReference>
<feature type="compositionally biased region" description="Polar residues" evidence="1">
    <location>
        <begin position="183"/>
        <end position="192"/>
    </location>
</feature>